<proteinExistence type="predicted"/>
<dbReference type="RefSeq" id="XP_033658277.1">
    <property type="nucleotide sequence ID" value="XM_033802514.1"/>
</dbReference>
<organism evidence="1 2">
    <name type="scientific">Westerdykella ornata</name>
    <dbReference type="NCBI Taxonomy" id="318751"/>
    <lineage>
        <taxon>Eukaryota</taxon>
        <taxon>Fungi</taxon>
        <taxon>Dikarya</taxon>
        <taxon>Ascomycota</taxon>
        <taxon>Pezizomycotina</taxon>
        <taxon>Dothideomycetes</taxon>
        <taxon>Pleosporomycetidae</taxon>
        <taxon>Pleosporales</taxon>
        <taxon>Sporormiaceae</taxon>
        <taxon>Westerdykella</taxon>
    </lineage>
</organism>
<gene>
    <name evidence="1" type="ORF">EI97DRAFT_497508</name>
</gene>
<evidence type="ECO:0000313" key="2">
    <source>
        <dbReference type="Proteomes" id="UP000800097"/>
    </source>
</evidence>
<sequence>MSLLPASALNPDALPFTPSAISPYSQSYRHFSTATVPVSNLNPRAAPFTPASKPSAFFTKLPREISHASMAELGIVLPVPHNVTPKVQYMELRMKIELLPGADYMTYRANFSRLETLWVPSLRAMSISLEFTAVSKIDASPHVAEWTSAEKQEWEEKIVKVTKKEVERVGRRMLGGTWREESWETTIEPDAFGQYAEKYSVKK</sequence>
<accession>A0A6A6JVU9</accession>
<keyword evidence="2" id="KW-1185">Reference proteome</keyword>
<dbReference type="Proteomes" id="UP000800097">
    <property type="component" value="Unassembled WGS sequence"/>
</dbReference>
<dbReference type="EMBL" id="ML986484">
    <property type="protein sequence ID" value="KAF2280740.1"/>
    <property type="molecule type" value="Genomic_DNA"/>
</dbReference>
<name>A0A6A6JVU9_WESOR</name>
<dbReference type="GeneID" id="54555689"/>
<dbReference type="AlphaFoldDB" id="A0A6A6JVU9"/>
<evidence type="ECO:0000313" key="1">
    <source>
        <dbReference type="EMBL" id="KAF2280740.1"/>
    </source>
</evidence>
<protein>
    <submittedName>
        <fullName evidence="1">Uncharacterized protein</fullName>
    </submittedName>
</protein>
<reference evidence="1" key="1">
    <citation type="journal article" date="2020" name="Stud. Mycol.">
        <title>101 Dothideomycetes genomes: a test case for predicting lifestyles and emergence of pathogens.</title>
        <authorList>
            <person name="Haridas S."/>
            <person name="Albert R."/>
            <person name="Binder M."/>
            <person name="Bloem J."/>
            <person name="Labutti K."/>
            <person name="Salamov A."/>
            <person name="Andreopoulos B."/>
            <person name="Baker S."/>
            <person name="Barry K."/>
            <person name="Bills G."/>
            <person name="Bluhm B."/>
            <person name="Cannon C."/>
            <person name="Castanera R."/>
            <person name="Culley D."/>
            <person name="Daum C."/>
            <person name="Ezra D."/>
            <person name="Gonzalez J."/>
            <person name="Henrissat B."/>
            <person name="Kuo A."/>
            <person name="Liang C."/>
            <person name="Lipzen A."/>
            <person name="Lutzoni F."/>
            <person name="Magnuson J."/>
            <person name="Mondo S."/>
            <person name="Nolan M."/>
            <person name="Ohm R."/>
            <person name="Pangilinan J."/>
            <person name="Park H.-J."/>
            <person name="Ramirez L."/>
            <person name="Alfaro M."/>
            <person name="Sun H."/>
            <person name="Tritt A."/>
            <person name="Yoshinaga Y."/>
            <person name="Zwiers L.-H."/>
            <person name="Turgeon B."/>
            <person name="Goodwin S."/>
            <person name="Spatafora J."/>
            <person name="Crous P."/>
            <person name="Grigoriev I."/>
        </authorList>
    </citation>
    <scope>NUCLEOTIDE SEQUENCE</scope>
    <source>
        <strain evidence="1">CBS 379.55</strain>
    </source>
</reference>